<protein>
    <submittedName>
        <fullName evidence="1">Universal stress protein</fullName>
    </submittedName>
</protein>
<sequence>MERILAVIEAQERRCEVLFRACLLAQRTLAKVYVLLVLPSGCSEFLEREARKMLEPLIDKQRNQGIPLEYYIVEGELEREVIRFIMEHNIDLTVWFAGDNDERFKRAVNVQRTTGCRLEFVRSRMKR</sequence>
<dbReference type="SUPFAM" id="SSF52402">
    <property type="entry name" value="Adenine nucleotide alpha hydrolases-like"/>
    <property type="match status" value="1"/>
</dbReference>
<reference evidence="1" key="1">
    <citation type="journal article" date="2020" name="mSystems">
        <title>Genome- and Community-Level Interaction Insights into Carbon Utilization and Element Cycling Functions of Hydrothermarchaeota in Hydrothermal Sediment.</title>
        <authorList>
            <person name="Zhou Z."/>
            <person name="Liu Y."/>
            <person name="Xu W."/>
            <person name="Pan J."/>
            <person name="Luo Z.H."/>
            <person name="Li M."/>
        </authorList>
    </citation>
    <scope>NUCLEOTIDE SEQUENCE [LARGE SCALE GENOMIC DNA]</scope>
    <source>
        <strain evidence="1">HyVt-19</strain>
    </source>
</reference>
<name>A0A7C0WW80_9BACT</name>
<dbReference type="AlphaFoldDB" id="A0A7C0WW80"/>
<evidence type="ECO:0000313" key="1">
    <source>
        <dbReference type="EMBL" id="HDL90505.1"/>
    </source>
</evidence>
<organism evidence="1">
    <name type="scientific">Thermodesulforhabdus norvegica</name>
    <dbReference type="NCBI Taxonomy" id="39841"/>
    <lineage>
        <taxon>Bacteria</taxon>
        <taxon>Pseudomonadati</taxon>
        <taxon>Thermodesulfobacteriota</taxon>
        <taxon>Syntrophobacteria</taxon>
        <taxon>Syntrophobacterales</taxon>
        <taxon>Thermodesulforhabdaceae</taxon>
        <taxon>Thermodesulforhabdus</taxon>
    </lineage>
</organism>
<dbReference type="Gene3D" id="3.40.50.12370">
    <property type="match status" value="1"/>
</dbReference>
<proteinExistence type="predicted"/>
<dbReference type="EMBL" id="DQZW01000297">
    <property type="protein sequence ID" value="HDL90505.1"/>
    <property type="molecule type" value="Genomic_DNA"/>
</dbReference>
<gene>
    <name evidence="1" type="ORF">ENG14_06340</name>
</gene>
<comment type="caution">
    <text evidence="1">The sequence shown here is derived from an EMBL/GenBank/DDBJ whole genome shotgun (WGS) entry which is preliminary data.</text>
</comment>
<dbReference type="Proteomes" id="UP000886355">
    <property type="component" value="Unassembled WGS sequence"/>
</dbReference>
<accession>A0A7C0WW80</accession>